<dbReference type="AlphaFoldDB" id="A0AAN8NY51"/>
<evidence type="ECO:0000313" key="3">
    <source>
        <dbReference type="Proteomes" id="UP001372834"/>
    </source>
</evidence>
<dbReference type="Proteomes" id="UP001372834">
    <property type="component" value="Unassembled WGS sequence"/>
</dbReference>
<dbReference type="EMBL" id="JAWJWE010000011">
    <property type="protein sequence ID" value="KAK6630470.1"/>
    <property type="molecule type" value="Genomic_DNA"/>
</dbReference>
<reference evidence="2 3" key="1">
    <citation type="submission" date="2023-10" db="EMBL/GenBank/DDBJ databases">
        <title>Genomes of two closely related lineages of the louse Polyplax serrata with different host specificities.</title>
        <authorList>
            <person name="Martinu J."/>
            <person name="Tarabai H."/>
            <person name="Stefka J."/>
            <person name="Hypsa V."/>
        </authorList>
    </citation>
    <scope>NUCLEOTIDE SEQUENCE [LARGE SCALE GENOMIC DNA]</scope>
    <source>
        <strain evidence="2">HR10_N</strain>
    </source>
</reference>
<feature type="region of interest" description="Disordered" evidence="1">
    <location>
        <begin position="105"/>
        <end position="140"/>
    </location>
</feature>
<accession>A0AAN8NY51</accession>
<protein>
    <submittedName>
        <fullName evidence="2">Uncharacterized protein</fullName>
    </submittedName>
</protein>
<proteinExistence type="predicted"/>
<feature type="compositionally biased region" description="Basic and acidic residues" evidence="1">
    <location>
        <begin position="32"/>
        <end position="45"/>
    </location>
</feature>
<feature type="compositionally biased region" description="Basic residues" evidence="1">
    <location>
        <begin position="129"/>
        <end position="140"/>
    </location>
</feature>
<feature type="compositionally biased region" description="Basic and acidic residues" evidence="1">
    <location>
        <begin position="119"/>
        <end position="128"/>
    </location>
</feature>
<comment type="caution">
    <text evidence="2">The sequence shown here is derived from an EMBL/GenBank/DDBJ whole genome shotgun (WGS) entry which is preliminary data.</text>
</comment>
<sequence>MKETEDQRDLKEVVEAVAGAAAAAVVAAAGKTEPKVRGDEERSAQDRISQAEVPGALGPGPGARRRSRRGIRRLIDSDPMQSIINNLHSWVAKKEWWKAEKNKMRLSQESAAVRTGKKLQVDGDAERRRKEKRKSSLSCG</sequence>
<gene>
    <name evidence="2" type="ORF">RUM43_014815</name>
</gene>
<evidence type="ECO:0000256" key="1">
    <source>
        <dbReference type="SAM" id="MobiDB-lite"/>
    </source>
</evidence>
<evidence type="ECO:0000313" key="2">
    <source>
        <dbReference type="EMBL" id="KAK6630470.1"/>
    </source>
</evidence>
<feature type="region of interest" description="Disordered" evidence="1">
    <location>
        <begin position="27"/>
        <end position="70"/>
    </location>
</feature>
<organism evidence="2 3">
    <name type="scientific">Polyplax serrata</name>
    <name type="common">Common mouse louse</name>
    <dbReference type="NCBI Taxonomy" id="468196"/>
    <lineage>
        <taxon>Eukaryota</taxon>
        <taxon>Metazoa</taxon>
        <taxon>Ecdysozoa</taxon>
        <taxon>Arthropoda</taxon>
        <taxon>Hexapoda</taxon>
        <taxon>Insecta</taxon>
        <taxon>Pterygota</taxon>
        <taxon>Neoptera</taxon>
        <taxon>Paraneoptera</taxon>
        <taxon>Psocodea</taxon>
        <taxon>Troctomorpha</taxon>
        <taxon>Phthiraptera</taxon>
        <taxon>Anoplura</taxon>
        <taxon>Polyplacidae</taxon>
        <taxon>Polyplax</taxon>
    </lineage>
</organism>
<name>A0AAN8NY51_POLSC</name>